<dbReference type="Proteomes" id="UP001595828">
    <property type="component" value="Unassembled WGS sequence"/>
</dbReference>
<name>A0ABV8RST3_9SPHN</name>
<organism evidence="1 2">
    <name type="scientific">Novosphingobium tardum</name>
    <dbReference type="NCBI Taxonomy" id="1538021"/>
    <lineage>
        <taxon>Bacteria</taxon>
        <taxon>Pseudomonadati</taxon>
        <taxon>Pseudomonadota</taxon>
        <taxon>Alphaproteobacteria</taxon>
        <taxon>Sphingomonadales</taxon>
        <taxon>Sphingomonadaceae</taxon>
        <taxon>Novosphingobium</taxon>
    </lineage>
</organism>
<evidence type="ECO:0000313" key="2">
    <source>
        <dbReference type="Proteomes" id="UP001595828"/>
    </source>
</evidence>
<proteinExistence type="predicted"/>
<evidence type="ECO:0000313" key="1">
    <source>
        <dbReference type="EMBL" id="MFC4295972.1"/>
    </source>
</evidence>
<accession>A0ABV8RST3</accession>
<dbReference type="Pfam" id="PF04267">
    <property type="entry name" value="SoxD"/>
    <property type="match status" value="1"/>
</dbReference>
<keyword evidence="2" id="KW-1185">Reference proteome</keyword>
<dbReference type="EMBL" id="JBHSDR010000006">
    <property type="protein sequence ID" value="MFC4295972.1"/>
    <property type="molecule type" value="Genomic_DNA"/>
</dbReference>
<dbReference type="RefSeq" id="WP_379539427.1">
    <property type="nucleotide sequence ID" value="NZ_JBHSDR010000006.1"/>
</dbReference>
<protein>
    <submittedName>
        <fullName evidence="1">Sarcosine oxidase subunit delta</fullName>
    </submittedName>
</protein>
<comment type="caution">
    <text evidence="1">The sequence shown here is derived from an EMBL/GenBank/DDBJ whole genome shotgun (WGS) entry which is preliminary data.</text>
</comment>
<sequence length="86" mass="9320">MIIDCPHCGARDSGEFHMRGEATGSRPAYADGPDAFAGYVYDRANLAGVQREHWYHAAGCRSWLVVERDTRSHVVASVTAARKGGA</sequence>
<dbReference type="InterPro" id="IPR038561">
    <property type="entry name" value="SoxD_sf"/>
</dbReference>
<reference evidence="2" key="1">
    <citation type="journal article" date="2019" name="Int. J. Syst. Evol. Microbiol.">
        <title>The Global Catalogue of Microorganisms (GCM) 10K type strain sequencing project: providing services to taxonomists for standard genome sequencing and annotation.</title>
        <authorList>
            <consortium name="The Broad Institute Genomics Platform"/>
            <consortium name="The Broad Institute Genome Sequencing Center for Infectious Disease"/>
            <person name="Wu L."/>
            <person name="Ma J."/>
        </authorList>
    </citation>
    <scope>NUCLEOTIDE SEQUENCE [LARGE SCALE GENOMIC DNA]</scope>
    <source>
        <strain evidence="2">CGMCC 1.12989</strain>
    </source>
</reference>
<gene>
    <name evidence="1" type="ORF">ACFO0A_13000</name>
</gene>
<dbReference type="InterPro" id="IPR006279">
    <property type="entry name" value="SoxD"/>
</dbReference>
<dbReference type="Gene3D" id="3.30.2270.10">
    <property type="entry name" value="Folate-binding superfamily"/>
    <property type="match status" value="1"/>
</dbReference>